<keyword evidence="2" id="KW-0472">Membrane</keyword>
<gene>
    <name evidence="3" type="ORF">HBR001_LOCUS1878</name>
</gene>
<feature type="compositionally biased region" description="Basic and acidic residues" evidence="1">
    <location>
        <begin position="134"/>
        <end position="152"/>
    </location>
</feature>
<feature type="region of interest" description="Disordered" evidence="1">
    <location>
        <begin position="164"/>
        <end position="187"/>
    </location>
</feature>
<feature type="region of interest" description="Disordered" evidence="1">
    <location>
        <begin position="41"/>
        <end position="74"/>
    </location>
</feature>
<reference evidence="3" key="1">
    <citation type="submission" date="2022-12" db="EMBL/GenBank/DDBJ databases">
        <authorList>
            <person name="Webb A."/>
        </authorList>
    </citation>
    <scope>NUCLEOTIDE SEQUENCE</scope>
    <source>
        <strain evidence="3">Hp1</strain>
    </source>
</reference>
<feature type="compositionally biased region" description="Polar residues" evidence="1">
    <location>
        <begin position="112"/>
        <end position="128"/>
    </location>
</feature>
<evidence type="ECO:0000313" key="3">
    <source>
        <dbReference type="EMBL" id="CAI5717750.1"/>
    </source>
</evidence>
<name>A0AAV0T9Q0_HYABA</name>
<dbReference type="AlphaFoldDB" id="A0AAV0T9Q0"/>
<feature type="region of interest" description="Disordered" evidence="1">
    <location>
        <begin position="96"/>
        <end position="152"/>
    </location>
</feature>
<organism evidence="3 4">
    <name type="scientific">Hyaloperonospora brassicae</name>
    <name type="common">Brassica downy mildew</name>
    <name type="synonym">Peronospora brassicae</name>
    <dbReference type="NCBI Taxonomy" id="162125"/>
    <lineage>
        <taxon>Eukaryota</taxon>
        <taxon>Sar</taxon>
        <taxon>Stramenopiles</taxon>
        <taxon>Oomycota</taxon>
        <taxon>Peronosporomycetes</taxon>
        <taxon>Peronosporales</taxon>
        <taxon>Peronosporaceae</taxon>
        <taxon>Hyaloperonospora</taxon>
    </lineage>
</organism>
<feature type="compositionally biased region" description="Basic and acidic residues" evidence="1">
    <location>
        <begin position="62"/>
        <end position="74"/>
    </location>
</feature>
<feature type="transmembrane region" description="Helical" evidence="2">
    <location>
        <begin position="726"/>
        <end position="746"/>
    </location>
</feature>
<dbReference type="Proteomes" id="UP001162031">
    <property type="component" value="Unassembled WGS sequence"/>
</dbReference>
<accession>A0AAV0T9Q0</accession>
<dbReference type="EMBL" id="CANTFL010000188">
    <property type="protein sequence ID" value="CAI5717750.1"/>
    <property type="molecule type" value="Genomic_DNA"/>
</dbReference>
<feature type="compositionally biased region" description="Low complexity" evidence="1">
    <location>
        <begin position="41"/>
        <end position="61"/>
    </location>
</feature>
<keyword evidence="2" id="KW-0812">Transmembrane</keyword>
<evidence type="ECO:0000313" key="4">
    <source>
        <dbReference type="Proteomes" id="UP001162031"/>
    </source>
</evidence>
<evidence type="ECO:0000256" key="1">
    <source>
        <dbReference type="SAM" id="MobiDB-lite"/>
    </source>
</evidence>
<evidence type="ECO:0000256" key="2">
    <source>
        <dbReference type="SAM" id="Phobius"/>
    </source>
</evidence>
<protein>
    <recommendedName>
        <fullName evidence="5">Transmembrane protein</fullName>
    </recommendedName>
</protein>
<keyword evidence="2" id="KW-1133">Transmembrane helix</keyword>
<evidence type="ECO:0008006" key="5">
    <source>
        <dbReference type="Google" id="ProtNLM"/>
    </source>
</evidence>
<comment type="caution">
    <text evidence="3">The sequence shown here is derived from an EMBL/GenBank/DDBJ whole genome shotgun (WGS) entry which is preliminary data.</text>
</comment>
<proteinExistence type="predicted"/>
<keyword evidence="4" id="KW-1185">Reference proteome</keyword>
<sequence length="822" mass="90837">MATRHDSRHRRRPVCNAILKWQLQQEEKRVAEAHYRLTRMSAPSPSSSLRVVPSSNSSNSSFDRRVGARRPRAEAPYYHDTDAVDTTLCMAPHEHKRVTNGQRDGLVESERPSQSLVRDSNEVSTSDNATREFYAVREDRQGRPRDGRTDGKLLRVEVPAAKRSVERRGAGVSLKRSPDVDGETSLSDGRRTNAMLLHCDTVDASVLGKWSREDDSREGIASDMKTAKARDKETMWKGSKYGAKDAQAHVDQLSAPPPVTYSPSNSFLDMFASRRSAVHGDAALYFENGGHRFQSLLDVAMGDNMMAPSELSTDSIGKRTVSFAEQHHEGISPAAAANGPAASVPGQSVADILASLEDTSTGIEALDANVEAGNGYDSDGSTGRNRLQLFCGDFCSSWVRCAQVKALSGVEVSRWALVVVACCFAIGTCGFFMEELMVVLMALYSKRIHFSLSKADQKRMRDRVDALQQKLRAFQLSVATIDMKSQKALTDLRRLIAKMRQDRERHQHMLANEMQGFRHHISHATHELVEQERELIQARLAEVAEMQRSDDKAVDSENTIVGSASVDADQILEEDITGEPVQVLATGGSSYEAIQSSFVGTDVIINTQFCSELTKAVPSHKLVTRNEVDVSLAEASSPDYEQAHAGQRDVGRELELVGGLPKVVSEESANVHDIELDDKLFAQIEEVDIKRVHEIESAAPPASDQDVIKVDGVVAVVPNHIEPSRYAWNIILVLVGITLLSACFVLRAYNINRRKRWLAQRRKRRNQRAVRLARQRARAMAAHQDDSDEWDSSGADGVEEVSLMTHVQDIEDDESGASASES</sequence>
<feature type="region of interest" description="Disordered" evidence="1">
    <location>
        <begin position="776"/>
        <end position="795"/>
    </location>
</feature>